<gene>
    <name evidence="1" type="ORF">QAD02_004703</name>
</gene>
<evidence type="ECO:0000313" key="2">
    <source>
        <dbReference type="Proteomes" id="UP001239111"/>
    </source>
</evidence>
<keyword evidence="2" id="KW-1185">Reference proteome</keyword>
<dbReference type="EMBL" id="CM056743">
    <property type="protein sequence ID" value="KAJ8673441.1"/>
    <property type="molecule type" value="Genomic_DNA"/>
</dbReference>
<evidence type="ECO:0000313" key="1">
    <source>
        <dbReference type="EMBL" id="KAJ8673441.1"/>
    </source>
</evidence>
<proteinExistence type="predicted"/>
<dbReference type="Proteomes" id="UP001239111">
    <property type="component" value="Chromosome 3"/>
</dbReference>
<protein>
    <submittedName>
        <fullName evidence="1">Uncharacterized protein</fullName>
    </submittedName>
</protein>
<name>A0ACC2NRD6_9HYME</name>
<organism evidence="1 2">
    <name type="scientific">Eretmocerus hayati</name>
    <dbReference type="NCBI Taxonomy" id="131215"/>
    <lineage>
        <taxon>Eukaryota</taxon>
        <taxon>Metazoa</taxon>
        <taxon>Ecdysozoa</taxon>
        <taxon>Arthropoda</taxon>
        <taxon>Hexapoda</taxon>
        <taxon>Insecta</taxon>
        <taxon>Pterygota</taxon>
        <taxon>Neoptera</taxon>
        <taxon>Endopterygota</taxon>
        <taxon>Hymenoptera</taxon>
        <taxon>Apocrita</taxon>
        <taxon>Proctotrupomorpha</taxon>
        <taxon>Chalcidoidea</taxon>
        <taxon>Aphelinidae</taxon>
        <taxon>Aphelininae</taxon>
        <taxon>Eretmocerus</taxon>
    </lineage>
</organism>
<reference evidence="1" key="1">
    <citation type="submission" date="2023-04" db="EMBL/GenBank/DDBJ databases">
        <title>A chromosome-level genome assembly of the parasitoid wasp Eretmocerus hayati.</title>
        <authorList>
            <person name="Zhong Y."/>
            <person name="Liu S."/>
            <person name="Liu Y."/>
        </authorList>
    </citation>
    <scope>NUCLEOTIDE SEQUENCE</scope>
    <source>
        <strain evidence="1">ZJU_SS_LIU_2023</strain>
    </source>
</reference>
<sequence>MLSSAIRIPRSTVVPATKNHTATLFLFHGSGGNGEDFKDWMDILNRHELTFPHIKIVYPTAPIQPYTPNGGMPSNVWFDRNAISIHVPEVKHSVDIMCNKASELIEKEIASGIPINRIVVGGFSMGGCLSLHLAYRFQQSIAGCIAMSAFLNDESHVYETLESDQGKSLPELLQFHGNLDGIVPLDWGRKTFDFLQKGGVKGTFIPLDSTEHEITPKELNQFKDWLLKKLPEEKS</sequence>
<comment type="caution">
    <text evidence="1">The sequence shown here is derived from an EMBL/GenBank/DDBJ whole genome shotgun (WGS) entry which is preliminary data.</text>
</comment>
<accession>A0ACC2NRD6</accession>